<dbReference type="AlphaFoldDB" id="A0A517RC46"/>
<dbReference type="SUPFAM" id="SSF55781">
    <property type="entry name" value="GAF domain-like"/>
    <property type="match status" value="1"/>
</dbReference>
<dbReference type="Gene3D" id="3.30.450.40">
    <property type="match status" value="1"/>
</dbReference>
<feature type="region of interest" description="Disordered" evidence="1">
    <location>
        <begin position="411"/>
        <end position="433"/>
    </location>
</feature>
<dbReference type="InterPro" id="IPR003018">
    <property type="entry name" value="GAF"/>
</dbReference>
<proteinExistence type="predicted"/>
<gene>
    <name evidence="3" type="ORF">Pan241w_14870</name>
</gene>
<protein>
    <recommendedName>
        <fullName evidence="2">GAF domain-containing protein</fullName>
    </recommendedName>
</protein>
<dbReference type="EMBL" id="CP036269">
    <property type="protein sequence ID" value="QDT41426.1"/>
    <property type="molecule type" value="Genomic_DNA"/>
</dbReference>
<evidence type="ECO:0000313" key="3">
    <source>
        <dbReference type="EMBL" id="QDT41426.1"/>
    </source>
</evidence>
<dbReference type="OrthoDB" id="234745at2"/>
<name>A0A517RC46_9PLAN</name>
<feature type="domain" description="GAF" evidence="2">
    <location>
        <begin position="33"/>
        <end position="176"/>
    </location>
</feature>
<evidence type="ECO:0000313" key="4">
    <source>
        <dbReference type="Proteomes" id="UP000317171"/>
    </source>
</evidence>
<organism evidence="3 4">
    <name type="scientific">Gimesia alba</name>
    <dbReference type="NCBI Taxonomy" id="2527973"/>
    <lineage>
        <taxon>Bacteria</taxon>
        <taxon>Pseudomonadati</taxon>
        <taxon>Planctomycetota</taxon>
        <taxon>Planctomycetia</taxon>
        <taxon>Planctomycetales</taxon>
        <taxon>Planctomycetaceae</taxon>
        <taxon>Gimesia</taxon>
    </lineage>
</organism>
<keyword evidence="4" id="KW-1185">Reference proteome</keyword>
<evidence type="ECO:0000259" key="2">
    <source>
        <dbReference type="Pfam" id="PF13185"/>
    </source>
</evidence>
<dbReference type="RefSeq" id="WP_145212978.1">
    <property type="nucleotide sequence ID" value="NZ_CP036269.1"/>
</dbReference>
<dbReference type="Pfam" id="PF13185">
    <property type="entry name" value="GAF_2"/>
    <property type="match status" value="1"/>
</dbReference>
<dbReference type="KEGG" id="gaz:Pan241w_14870"/>
<dbReference type="InterPro" id="IPR029016">
    <property type="entry name" value="GAF-like_dom_sf"/>
</dbReference>
<dbReference type="Proteomes" id="UP000317171">
    <property type="component" value="Chromosome"/>
</dbReference>
<sequence length="433" mass="48276">MTELEQKSNTAELANDMHANLFSGLMQQVTQGATLDTVLNSVYENFNSILPFNRIGCALIDESGERVVARWCRSEKKVILGKNFSAPLKGSSLQFVLEQKRPRILNNLEEYLQKHPHSVSTRLIVNEGIRSSFTFPLTVEGHGIGFLFFSSTETNAYSKAHLALFKEIAGLLSLVILIASQRKQTTTSDREYIFLLNKLVSSASPRSAHVIQLVSQLAPGLSPQHSAHYESAATLLEARDIISANDNREQEAIVEIINQIPELETVSTIIERFDNESDLLSLQIDSIQNEPLSLAANLIRTVQEYKKLEHAHSSNHLPFVHLRREPEVFAPLIVDELEQAIIASISETTQQVTIKELVDGMIFKEHVVASDGTILVSSHHIVNGHIRHRLENYGNNGMRVMEPLLVTCPASNATQNKPHGTPRDRRTLCSAAR</sequence>
<accession>A0A517RC46</accession>
<evidence type="ECO:0000256" key="1">
    <source>
        <dbReference type="SAM" id="MobiDB-lite"/>
    </source>
</evidence>
<reference evidence="3 4" key="1">
    <citation type="submission" date="2019-02" db="EMBL/GenBank/DDBJ databases">
        <title>Deep-cultivation of Planctomycetes and their phenomic and genomic characterization uncovers novel biology.</title>
        <authorList>
            <person name="Wiegand S."/>
            <person name="Jogler M."/>
            <person name="Boedeker C."/>
            <person name="Pinto D."/>
            <person name="Vollmers J."/>
            <person name="Rivas-Marin E."/>
            <person name="Kohn T."/>
            <person name="Peeters S.H."/>
            <person name="Heuer A."/>
            <person name="Rast P."/>
            <person name="Oberbeckmann S."/>
            <person name="Bunk B."/>
            <person name="Jeske O."/>
            <person name="Meyerdierks A."/>
            <person name="Storesund J.E."/>
            <person name="Kallscheuer N."/>
            <person name="Luecker S."/>
            <person name="Lage O.M."/>
            <person name="Pohl T."/>
            <person name="Merkel B.J."/>
            <person name="Hornburger P."/>
            <person name="Mueller R.-W."/>
            <person name="Bruemmer F."/>
            <person name="Labrenz M."/>
            <person name="Spormann A.M."/>
            <person name="Op den Camp H."/>
            <person name="Overmann J."/>
            <person name="Amann R."/>
            <person name="Jetten M.S.M."/>
            <person name="Mascher T."/>
            <person name="Medema M.H."/>
            <person name="Devos D.P."/>
            <person name="Kaster A.-K."/>
            <person name="Ovreas L."/>
            <person name="Rohde M."/>
            <person name="Galperin M.Y."/>
            <person name="Jogler C."/>
        </authorList>
    </citation>
    <scope>NUCLEOTIDE SEQUENCE [LARGE SCALE GENOMIC DNA]</scope>
    <source>
        <strain evidence="3 4">Pan241w</strain>
    </source>
</reference>